<evidence type="ECO:0000256" key="3">
    <source>
        <dbReference type="ARBA" id="ARBA00022801"/>
    </source>
</evidence>
<dbReference type="EMBL" id="JBEZNA010000042">
    <property type="protein sequence ID" value="MEU9579203.1"/>
    <property type="molecule type" value="Genomic_DNA"/>
</dbReference>
<name>A0ABV3ESK9_9ACTN</name>
<keyword evidence="4" id="KW-0325">Glycoprotein</keyword>
<proteinExistence type="predicted"/>
<dbReference type="InterPro" id="IPR000413">
    <property type="entry name" value="Integrin_alpha"/>
</dbReference>
<evidence type="ECO:0000313" key="6">
    <source>
        <dbReference type="EMBL" id="MEU9579203.1"/>
    </source>
</evidence>
<dbReference type="Pfam" id="PF01839">
    <property type="entry name" value="FG-GAP"/>
    <property type="match status" value="3"/>
</dbReference>
<organism evidence="6 7">
    <name type="scientific">Streptomyces chilikensis</name>
    <dbReference type="NCBI Taxonomy" id="1194079"/>
    <lineage>
        <taxon>Bacteria</taxon>
        <taxon>Bacillati</taxon>
        <taxon>Actinomycetota</taxon>
        <taxon>Actinomycetes</taxon>
        <taxon>Kitasatosporales</taxon>
        <taxon>Streptomycetaceae</taxon>
        <taxon>Streptomyces</taxon>
    </lineage>
</organism>
<feature type="chain" id="PRO_5046475464" evidence="5">
    <location>
        <begin position="32"/>
        <end position="494"/>
    </location>
</feature>
<dbReference type="InterPro" id="IPR028994">
    <property type="entry name" value="Integrin_alpha_N"/>
</dbReference>
<dbReference type="SUPFAM" id="SSF69318">
    <property type="entry name" value="Integrin alpha N-terminal domain"/>
    <property type="match status" value="1"/>
</dbReference>
<reference evidence="6 7" key="1">
    <citation type="submission" date="2024-06" db="EMBL/GenBank/DDBJ databases">
        <title>The Natural Products Discovery Center: Release of the First 8490 Sequenced Strains for Exploring Actinobacteria Biosynthetic Diversity.</title>
        <authorList>
            <person name="Kalkreuter E."/>
            <person name="Kautsar S.A."/>
            <person name="Yang D."/>
            <person name="Bader C.D."/>
            <person name="Teijaro C.N."/>
            <person name="Fluegel L."/>
            <person name="Davis C.M."/>
            <person name="Simpson J.R."/>
            <person name="Lauterbach L."/>
            <person name="Steele A.D."/>
            <person name="Gui C."/>
            <person name="Meng S."/>
            <person name="Li G."/>
            <person name="Viehrig K."/>
            <person name="Ye F."/>
            <person name="Su P."/>
            <person name="Kiefer A.F."/>
            <person name="Nichols A."/>
            <person name="Cepeda A.J."/>
            <person name="Yan W."/>
            <person name="Fan B."/>
            <person name="Jiang Y."/>
            <person name="Adhikari A."/>
            <person name="Zheng C.-J."/>
            <person name="Schuster L."/>
            <person name="Cowan T.M."/>
            <person name="Smanski M.J."/>
            <person name="Chevrette M.G."/>
            <person name="De Carvalho L.P.S."/>
            <person name="Shen B."/>
        </authorList>
    </citation>
    <scope>NUCLEOTIDE SEQUENCE [LARGE SCALE GENOMIC DNA]</scope>
    <source>
        <strain evidence="6 7">NPDC048117</strain>
    </source>
</reference>
<dbReference type="Gene3D" id="2.130.10.130">
    <property type="entry name" value="Integrin alpha, N-terminal"/>
    <property type="match status" value="4"/>
</dbReference>
<dbReference type="InterPro" id="IPR013517">
    <property type="entry name" value="FG-GAP"/>
</dbReference>
<dbReference type="SMART" id="SM00191">
    <property type="entry name" value="Int_alpha"/>
    <property type="match status" value="6"/>
</dbReference>
<protein>
    <submittedName>
        <fullName evidence="6">FG-GAP repeat protein</fullName>
    </submittedName>
</protein>
<dbReference type="InterPro" id="IPR013519">
    <property type="entry name" value="Int_alpha_beta-p"/>
</dbReference>
<evidence type="ECO:0000256" key="5">
    <source>
        <dbReference type="SAM" id="SignalP"/>
    </source>
</evidence>
<keyword evidence="2" id="KW-0677">Repeat</keyword>
<evidence type="ECO:0000256" key="2">
    <source>
        <dbReference type="ARBA" id="ARBA00022737"/>
    </source>
</evidence>
<dbReference type="Pfam" id="PF13517">
    <property type="entry name" value="FG-GAP_3"/>
    <property type="match status" value="1"/>
</dbReference>
<dbReference type="PROSITE" id="PS51470">
    <property type="entry name" value="FG_GAP"/>
    <property type="match status" value="2"/>
</dbReference>
<keyword evidence="7" id="KW-1185">Reference proteome</keyword>
<keyword evidence="3" id="KW-0378">Hydrolase</keyword>
<keyword evidence="1 5" id="KW-0732">Signal</keyword>
<evidence type="ECO:0000313" key="7">
    <source>
        <dbReference type="Proteomes" id="UP001551584"/>
    </source>
</evidence>
<dbReference type="Proteomes" id="UP001551584">
    <property type="component" value="Unassembled WGS sequence"/>
</dbReference>
<evidence type="ECO:0000256" key="1">
    <source>
        <dbReference type="ARBA" id="ARBA00022729"/>
    </source>
</evidence>
<dbReference type="RefSeq" id="WP_280870236.1">
    <property type="nucleotide sequence ID" value="NZ_JBEZNA010000042.1"/>
</dbReference>
<sequence>MHKKTRTALAAVAAAALTGGLLTLTASTAVAADGTLVAKADFNKDGKGDVATSAAWAHVGGKEGAGQVVALYGTSTGVNSTKRTVISQDTSGVPGSAEADDMFGYETAYGDFNADGYDDLAVGAPGEATTAGEFAGSVTLLWGTASGLTGTGAVTLKDPAAGADRMWGYTLAAGDFDADGRTDLAIGGSDTTLFVYKGGFTKTGGTGGHYAVDLPLLEGAWKLHAGDVNNDRATDLVVNGDALPDLSAPTDELETYVPEQNTLLFGGASGLTADGHQSLRPGLITGIGDINGDKFGDIVSGLSLNAAWEDGEPIPYGAKGGKVWISYGSATGVGKIAGITQDTSGVPGASETDDGFGASLDLGNVNGDAYLDLVVGVPGESVDGHGETGSVVVLYGTATGITGTGAQSFHQGSAGVPGDNEAGDWLGVDVKLDDVTGDGKADLVAGSDENGNGAVLYMPASGGKITATGSRSISPSSVGVSTTGYPSFGWSFAD</sequence>
<dbReference type="PRINTS" id="PR01185">
    <property type="entry name" value="INTEGRINA"/>
</dbReference>
<accession>A0ABV3ESK9</accession>
<evidence type="ECO:0000256" key="4">
    <source>
        <dbReference type="ARBA" id="ARBA00023180"/>
    </source>
</evidence>
<feature type="signal peptide" evidence="5">
    <location>
        <begin position="1"/>
        <end position="31"/>
    </location>
</feature>
<comment type="caution">
    <text evidence="6">The sequence shown here is derived from an EMBL/GenBank/DDBJ whole genome shotgun (WGS) entry which is preliminary data.</text>
</comment>
<dbReference type="PANTHER" id="PTHR23221:SF7">
    <property type="entry name" value="PHOSPHATIDYLINOSITOL-GLYCAN-SPECIFIC PHOSPHOLIPASE D"/>
    <property type="match status" value="1"/>
</dbReference>
<dbReference type="PANTHER" id="PTHR23221">
    <property type="entry name" value="GLYCOSYLPHOSPHATIDYLINOSITOL PHOSPHOLIPASE D"/>
    <property type="match status" value="1"/>
</dbReference>
<gene>
    <name evidence="6" type="ORF">AB0D95_18370</name>
</gene>